<organism evidence="1">
    <name type="scientific">Cyprideis torosa</name>
    <dbReference type="NCBI Taxonomy" id="163714"/>
    <lineage>
        <taxon>Eukaryota</taxon>
        <taxon>Metazoa</taxon>
        <taxon>Ecdysozoa</taxon>
        <taxon>Arthropoda</taxon>
        <taxon>Crustacea</taxon>
        <taxon>Oligostraca</taxon>
        <taxon>Ostracoda</taxon>
        <taxon>Podocopa</taxon>
        <taxon>Podocopida</taxon>
        <taxon>Cytherocopina</taxon>
        <taxon>Cytheroidea</taxon>
        <taxon>Cytherideidae</taxon>
        <taxon>Cyprideis</taxon>
    </lineage>
</organism>
<sequence>MMIRLRPIPSSARSTSIHPPRRLRPRRRRPPLRKILVLLLVHSSIE</sequence>
<dbReference type="AlphaFoldDB" id="A0A7R8ZTE4"/>
<protein>
    <submittedName>
        <fullName evidence="1">Uncharacterized protein</fullName>
    </submittedName>
</protein>
<gene>
    <name evidence="1" type="ORF">CTOB1V02_LOCUS13654</name>
</gene>
<proteinExistence type="predicted"/>
<dbReference type="EMBL" id="OB674912">
    <property type="protein sequence ID" value="CAD7235839.1"/>
    <property type="molecule type" value="Genomic_DNA"/>
</dbReference>
<accession>A0A7R8ZTE4</accession>
<name>A0A7R8ZTE4_9CRUS</name>
<reference evidence="1" key="1">
    <citation type="submission" date="2020-11" db="EMBL/GenBank/DDBJ databases">
        <authorList>
            <person name="Tran Van P."/>
        </authorList>
    </citation>
    <scope>NUCLEOTIDE SEQUENCE</scope>
</reference>
<evidence type="ECO:0000313" key="1">
    <source>
        <dbReference type="EMBL" id="CAD7235839.1"/>
    </source>
</evidence>